<dbReference type="InterPro" id="IPR034004">
    <property type="entry name" value="Zn_ribbon_RPA12_C"/>
</dbReference>
<dbReference type="CDD" id="cd10507">
    <property type="entry name" value="Zn-ribbon_RPA12"/>
    <property type="match status" value="1"/>
</dbReference>
<dbReference type="Proteomes" id="UP000274131">
    <property type="component" value="Unassembled WGS sequence"/>
</dbReference>
<dbReference type="GO" id="GO:0006363">
    <property type="term" value="P:termination of RNA polymerase I transcription"/>
    <property type="evidence" value="ECO:0007669"/>
    <property type="project" value="TreeGrafter"/>
</dbReference>
<feature type="binding site" evidence="9">
    <location>
        <position position="74"/>
    </location>
    <ligand>
        <name>Zn(2+)</name>
        <dbReference type="ChEBI" id="CHEBI:29105"/>
        <label>2</label>
    </ligand>
</feature>
<evidence type="ECO:0000313" key="12">
    <source>
        <dbReference type="EMBL" id="VDD93140.1"/>
    </source>
</evidence>
<keyword evidence="3 9" id="KW-0479">Metal-binding</keyword>
<evidence type="ECO:0000256" key="2">
    <source>
        <dbReference type="ARBA" id="ARBA00022478"/>
    </source>
</evidence>
<dbReference type="SUPFAM" id="SSF57783">
    <property type="entry name" value="Zinc beta-ribbon"/>
    <property type="match status" value="1"/>
</dbReference>
<feature type="binding site" evidence="9">
    <location>
        <position position="6"/>
    </location>
    <ligand>
        <name>Zn(2+)</name>
        <dbReference type="ChEBI" id="CHEBI:29105"/>
        <label>1</label>
    </ligand>
</feature>
<feature type="binding site" evidence="9">
    <location>
        <position position="99"/>
    </location>
    <ligand>
        <name>Zn(2+)</name>
        <dbReference type="ChEBI" id="CHEBI:29105"/>
        <label>2</label>
    </ligand>
</feature>
<gene>
    <name evidence="12" type="ORF">EVEC_LOCUS7891</name>
</gene>
<dbReference type="PANTHER" id="PTHR11239">
    <property type="entry name" value="DNA-DIRECTED RNA POLYMERASE"/>
    <property type="match status" value="1"/>
</dbReference>
<dbReference type="InterPro" id="IPR012164">
    <property type="entry name" value="Rpa12/Rpb9/Rpc10/TFS"/>
</dbReference>
<dbReference type="PROSITE" id="PS51133">
    <property type="entry name" value="ZF_TFIIS_2"/>
    <property type="match status" value="1"/>
</dbReference>
<dbReference type="Pfam" id="PF01096">
    <property type="entry name" value="Zn_ribbon_TFIIS"/>
    <property type="match status" value="1"/>
</dbReference>
<evidence type="ECO:0000256" key="10">
    <source>
        <dbReference type="PIRSR" id="PIRSR005586-2"/>
    </source>
</evidence>
<keyword evidence="4 10" id="KW-0863">Zinc-finger</keyword>
<evidence type="ECO:0000313" key="13">
    <source>
        <dbReference type="Proteomes" id="UP000274131"/>
    </source>
</evidence>
<dbReference type="EMBL" id="UXUI01009146">
    <property type="protein sequence ID" value="VDD93140.1"/>
    <property type="molecule type" value="Genomic_DNA"/>
</dbReference>
<evidence type="ECO:0000256" key="7">
    <source>
        <dbReference type="ARBA" id="ARBA00044497"/>
    </source>
</evidence>
<feature type="binding site" evidence="9">
    <location>
        <position position="27"/>
    </location>
    <ligand>
        <name>Zn(2+)</name>
        <dbReference type="ChEBI" id="CHEBI:29105"/>
        <label>1</label>
    </ligand>
</feature>
<evidence type="ECO:0000256" key="5">
    <source>
        <dbReference type="ARBA" id="ARBA00022833"/>
    </source>
</evidence>
<proteinExistence type="inferred from homology"/>
<evidence type="ECO:0000256" key="8">
    <source>
        <dbReference type="PIRNR" id="PIRNR005586"/>
    </source>
</evidence>
<keyword evidence="2 8" id="KW-0240">DNA-directed RNA polymerase</keyword>
<dbReference type="GO" id="GO:0003899">
    <property type="term" value="F:DNA-directed RNA polymerase activity"/>
    <property type="evidence" value="ECO:0007669"/>
    <property type="project" value="InterPro"/>
</dbReference>
<dbReference type="SMART" id="SM00440">
    <property type="entry name" value="ZnF_C2C2"/>
    <property type="match status" value="1"/>
</dbReference>
<dbReference type="GO" id="GO:0008270">
    <property type="term" value="F:zinc ion binding"/>
    <property type="evidence" value="ECO:0007669"/>
    <property type="project" value="UniProtKB-KW"/>
</dbReference>
<evidence type="ECO:0000256" key="9">
    <source>
        <dbReference type="PIRSR" id="PIRSR005586-1"/>
    </source>
</evidence>
<dbReference type="PIRSF" id="PIRSF005586">
    <property type="entry name" value="RNApol_RpoM"/>
    <property type="match status" value="1"/>
</dbReference>
<dbReference type="Gene3D" id="2.20.25.10">
    <property type="match status" value="1"/>
</dbReference>
<feature type="binding site" evidence="9">
    <location>
        <position position="71"/>
    </location>
    <ligand>
        <name>Zn(2+)</name>
        <dbReference type="ChEBI" id="CHEBI:29105"/>
        <label>2</label>
    </ligand>
</feature>
<feature type="binding site" evidence="9">
    <location>
        <position position="102"/>
    </location>
    <ligand>
        <name>Zn(2+)</name>
        <dbReference type="ChEBI" id="CHEBI:29105"/>
        <label>2</label>
    </ligand>
</feature>
<dbReference type="InterPro" id="IPR001222">
    <property type="entry name" value="Znf_TFIIS"/>
</dbReference>
<comment type="subcellular location">
    <subcellularLocation>
        <location evidence="1">Nucleus</location>
        <location evidence="1">Nucleolus</location>
    </subcellularLocation>
</comment>
<feature type="zinc finger region" description="C4-type" evidence="10">
    <location>
        <begin position="6"/>
        <end position="27"/>
    </location>
</feature>
<comment type="function">
    <text evidence="7">Core component of RNA polymerase I (Pol I), a DNA-dependent RNA polymerase which synthesizes ribosomal RNA precursors using the four ribonucleoside triphosphates as substrates. Can mediate Pol I proofreading of the nascent RNA transcript. Anchors into the Pol I active site to monitor transcription fidelity and cleave mis-incorporated 5'-ribonucleotides.</text>
</comment>
<feature type="binding site" evidence="9">
    <location>
        <position position="8"/>
    </location>
    <ligand>
        <name>Zn(2+)</name>
        <dbReference type="ChEBI" id="CHEBI:29105"/>
        <label>1</label>
    </ligand>
</feature>
<accession>A0A0N4VCU9</accession>
<dbReference type="PANTHER" id="PTHR11239:SF14">
    <property type="entry name" value="DNA-DIRECTED RNA POLYMERASE I SUBUNIT RPA12"/>
    <property type="match status" value="1"/>
</dbReference>
<evidence type="ECO:0000256" key="4">
    <source>
        <dbReference type="ARBA" id="ARBA00022771"/>
    </source>
</evidence>
<comment type="similarity">
    <text evidence="8">Belongs to the archaeal rpoM/eukaryotic RPA12/RPB9/RPC11 RNA polymerase family.</text>
</comment>
<reference evidence="12 13" key="2">
    <citation type="submission" date="2018-10" db="EMBL/GenBank/DDBJ databases">
        <authorList>
            <consortium name="Pathogen Informatics"/>
        </authorList>
    </citation>
    <scope>NUCLEOTIDE SEQUENCE [LARGE SCALE GENOMIC DNA]</scope>
</reference>
<organism evidence="14">
    <name type="scientific">Enterobius vermicularis</name>
    <name type="common">Human pinworm</name>
    <dbReference type="NCBI Taxonomy" id="51028"/>
    <lineage>
        <taxon>Eukaryota</taxon>
        <taxon>Metazoa</taxon>
        <taxon>Ecdysozoa</taxon>
        <taxon>Nematoda</taxon>
        <taxon>Chromadorea</taxon>
        <taxon>Rhabditida</taxon>
        <taxon>Spirurina</taxon>
        <taxon>Oxyuridomorpha</taxon>
        <taxon>Oxyuroidea</taxon>
        <taxon>Oxyuridae</taxon>
        <taxon>Enterobius</taxon>
    </lineage>
</organism>
<dbReference type="OrthoDB" id="10056816at2759"/>
<evidence type="ECO:0000313" key="14">
    <source>
        <dbReference type="WBParaSite" id="EVEC_0000840701-mRNA-1"/>
    </source>
</evidence>
<keyword evidence="8" id="KW-0804">Transcription</keyword>
<evidence type="ECO:0000259" key="11">
    <source>
        <dbReference type="PROSITE" id="PS51133"/>
    </source>
</evidence>
<evidence type="ECO:0000256" key="3">
    <source>
        <dbReference type="ARBA" id="ARBA00022723"/>
    </source>
</evidence>
<dbReference type="GO" id="GO:0005736">
    <property type="term" value="C:RNA polymerase I complex"/>
    <property type="evidence" value="ECO:0007669"/>
    <property type="project" value="TreeGrafter"/>
</dbReference>
<sequence>MDYEFCSCGAILPFPTSAPSVLVCVVCHAKHTIKAAKNKLIYRTEKVYNDTIHNDLEEQSKAEDPVVEKICDKCGHDKMSYTCRQTRSVDEGQTVYYTCLKCKYSIVENA</sequence>
<name>A0A0N4VCU9_ENTVE</name>
<keyword evidence="6 8" id="KW-0539">Nucleus</keyword>
<dbReference type="AlphaFoldDB" id="A0A0N4VCU9"/>
<dbReference type="WBParaSite" id="EVEC_0000840701-mRNA-1">
    <property type="protein sequence ID" value="EVEC_0000840701-mRNA-1"/>
    <property type="gene ID" value="EVEC_0000840701"/>
</dbReference>
<dbReference type="GO" id="GO:0003676">
    <property type="term" value="F:nucleic acid binding"/>
    <property type="evidence" value="ECO:0007669"/>
    <property type="project" value="InterPro"/>
</dbReference>
<feature type="binding site" evidence="9">
    <location>
        <position position="24"/>
    </location>
    <ligand>
        <name>Zn(2+)</name>
        <dbReference type="ChEBI" id="CHEBI:29105"/>
        <label>1</label>
    </ligand>
</feature>
<evidence type="ECO:0000256" key="6">
    <source>
        <dbReference type="ARBA" id="ARBA00023242"/>
    </source>
</evidence>
<keyword evidence="13" id="KW-1185">Reference proteome</keyword>
<protein>
    <recommendedName>
        <fullName evidence="8">DNA-directed RNA polymerase subunit</fullName>
    </recommendedName>
</protein>
<keyword evidence="5 9" id="KW-0862">Zinc</keyword>
<evidence type="ECO:0000256" key="1">
    <source>
        <dbReference type="ARBA" id="ARBA00004604"/>
    </source>
</evidence>
<comment type="function">
    <text evidence="8">DNA-dependent RNA polymerase catalyzes the transcription of DNA into RNA using the four ribonucleoside triphosphates as substrates.</text>
</comment>
<feature type="domain" description="TFIIS-type" evidence="11">
    <location>
        <begin position="67"/>
        <end position="107"/>
    </location>
</feature>
<dbReference type="STRING" id="51028.A0A0N4VCU9"/>
<reference evidence="14" key="1">
    <citation type="submission" date="2017-02" db="UniProtKB">
        <authorList>
            <consortium name="WormBaseParasite"/>
        </authorList>
    </citation>
    <scope>IDENTIFICATION</scope>
</reference>